<dbReference type="InterPro" id="IPR054464">
    <property type="entry name" value="ULD_fung"/>
</dbReference>
<dbReference type="OMA" id="YFQMEAK"/>
<feature type="transmembrane region" description="Helical" evidence="2">
    <location>
        <begin position="1368"/>
        <end position="1386"/>
    </location>
</feature>
<protein>
    <recommendedName>
        <fullName evidence="3">Ubiquitin-like domain-containing protein</fullName>
    </recommendedName>
</protein>
<keyword evidence="2" id="KW-0812">Transmembrane</keyword>
<feature type="compositionally biased region" description="Basic residues" evidence="1">
    <location>
        <begin position="327"/>
        <end position="337"/>
    </location>
</feature>
<feature type="region of interest" description="Disordered" evidence="1">
    <location>
        <begin position="1"/>
        <end position="59"/>
    </location>
</feature>
<dbReference type="eggNOG" id="ENOG502RKIF">
    <property type="taxonomic scope" value="Eukaryota"/>
</dbReference>
<dbReference type="InterPro" id="IPR002523">
    <property type="entry name" value="MgTranspt_CorA/ZnTranspt_ZntB"/>
</dbReference>
<evidence type="ECO:0000313" key="4">
    <source>
        <dbReference type="EMBL" id="ETS86349.1"/>
    </source>
</evidence>
<reference evidence="5" key="1">
    <citation type="journal article" date="2015" name="BMC Genomics">
        <title>Genomic and transcriptomic analysis of the endophytic fungus Pestalotiopsis fici reveals its lifestyle and high potential for synthesis of natural products.</title>
        <authorList>
            <person name="Wang X."/>
            <person name="Zhang X."/>
            <person name="Liu L."/>
            <person name="Xiang M."/>
            <person name="Wang W."/>
            <person name="Sun X."/>
            <person name="Che Y."/>
            <person name="Guo L."/>
            <person name="Liu G."/>
            <person name="Guo L."/>
            <person name="Wang C."/>
            <person name="Yin W.B."/>
            <person name="Stadler M."/>
            <person name="Zhang X."/>
            <person name="Liu X."/>
        </authorList>
    </citation>
    <scope>NUCLEOTIDE SEQUENCE [LARGE SCALE GENOMIC DNA]</scope>
    <source>
        <strain evidence="5">W106-1 / CGMCC3.15140</strain>
    </source>
</reference>
<gene>
    <name evidence="4" type="ORF">PFICI_00177</name>
</gene>
<evidence type="ECO:0000256" key="1">
    <source>
        <dbReference type="SAM" id="MobiDB-lite"/>
    </source>
</evidence>
<dbReference type="Pfam" id="PF01544">
    <property type="entry name" value="CorA"/>
    <property type="match status" value="1"/>
</dbReference>
<dbReference type="KEGG" id="pfy:PFICI_00177"/>
<keyword evidence="2" id="KW-1133">Transmembrane helix</keyword>
<feature type="transmembrane region" description="Helical" evidence="2">
    <location>
        <begin position="1120"/>
        <end position="1141"/>
    </location>
</feature>
<feature type="region of interest" description="Disordered" evidence="1">
    <location>
        <begin position="751"/>
        <end position="798"/>
    </location>
</feature>
<feature type="compositionally biased region" description="Basic and acidic residues" evidence="1">
    <location>
        <begin position="349"/>
        <end position="358"/>
    </location>
</feature>
<accession>W3XK01</accession>
<feature type="compositionally biased region" description="Basic and acidic residues" evidence="1">
    <location>
        <begin position="33"/>
        <end position="48"/>
    </location>
</feature>
<feature type="domain" description="Ubiquitin-like" evidence="3">
    <location>
        <begin position="59"/>
        <end position="140"/>
    </location>
</feature>
<evidence type="ECO:0000256" key="2">
    <source>
        <dbReference type="SAM" id="Phobius"/>
    </source>
</evidence>
<feature type="compositionally biased region" description="Basic and acidic residues" evidence="1">
    <location>
        <begin position="970"/>
        <end position="983"/>
    </location>
</feature>
<feature type="compositionally biased region" description="Basic residues" evidence="1">
    <location>
        <begin position="401"/>
        <end position="410"/>
    </location>
</feature>
<dbReference type="Pfam" id="PF22893">
    <property type="entry name" value="ULD_2"/>
    <property type="match status" value="2"/>
</dbReference>
<dbReference type="GeneID" id="19265190"/>
<dbReference type="EMBL" id="KI912109">
    <property type="protein sequence ID" value="ETS86349.1"/>
    <property type="molecule type" value="Genomic_DNA"/>
</dbReference>
<feature type="compositionally biased region" description="Low complexity" evidence="1">
    <location>
        <begin position="1474"/>
        <end position="1497"/>
    </location>
</feature>
<feature type="domain" description="Ubiquitin-like" evidence="3">
    <location>
        <begin position="158"/>
        <end position="240"/>
    </location>
</feature>
<feature type="compositionally biased region" description="Basic and acidic residues" evidence="1">
    <location>
        <begin position="1"/>
        <end position="10"/>
    </location>
</feature>
<feature type="transmembrane region" description="Helical" evidence="2">
    <location>
        <begin position="1406"/>
        <end position="1426"/>
    </location>
</feature>
<name>W3XK01_PESFW</name>
<feature type="region of interest" description="Disordered" evidence="1">
    <location>
        <begin position="1471"/>
        <end position="1497"/>
    </location>
</feature>
<keyword evidence="5" id="KW-1185">Reference proteome</keyword>
<dbReference type="HOGENOM" id="CLU_248047_0_0_1"/>
<feature type="compositionally biased region" description="Pro residues" evidence="1">
    <location>
        <begin position="364"/>
        <end position="373"/>
    </location>
</feature>
<organism evidence="4 5">
    <name type="scientific">Pestalotiopsis fici (strain W106-1 / CGMCC3.15140)</name>
    <dbReference type="NCBI Taxonomy" id="1229662"/>
    <lineage>
        <taxon>Eukaryota</taxon>
        <taxon>Fungi</taxon>
        <taxon>Dikarya</taxon>
        <taxon>Ascomycota</taxon>
        <taxon>Pezizomycotina</taxon>
        <taxon>Sordariomycetes</taxon>
        <taxon>Xylariomycetidae</taxon>
        <taxon>Amphisphaeriales</taxon>
        <taxon>Sporocadaceae</taxon>
        <taxon>Pestalotiopsis</taxon>
    </lineage>
</organism>
<feature type="compositionally biased region" description="Pro residues" evidence="1">
    <location>
        <begin position="268"/>
        <end position="297"/>
    </location>
</feature>
<evidence type="ECO:0000313" key="5">
    <source>
        <dbReference type="Proteomes" id="UP000030651"/>
    </source>
</evidence>
<feature type="region of interest" description="Disordered" evidence="1">
    <location>
        <begin position="250"/>
        <end position="434"/>
    </location>
</feature>
<feature type="compositionally biased region" description="Low complexity" evidence="1">
    <location>
        <begin position="379"/>
        <end position="391"/>
    </location>
</feature>
<feature type="compositionally biased region" description="Polar residues" evidence="1">
    <location>
        <begin position="49"/>
        <end position="58"/>
    </location>
</feature>
<proteinExistence type="predicted"/>
<dbReference type="RefSeq" id="XP_007826949.1">
    <property type="nucleotide sequence ID" value="XM_007828758.1"/>
</dbReference>
<dbReference type="OrthoDB" id="3045089at2759"/>
<dbReference type="Gene3D" id="1.20.58.340">
    <property type="entry name" value="Magnesium transport protein CorA, transmembrane region"/>
    <property type="match status" value="1"/>
</dbReference>
<feature type="region of interest" description="Disordered" evidence="1">
    <location>
        <begin position="970"/>
        <end position="1001"/>
    </location>
</feature>
<keyword evidence="2" id="KW-0472">Membrane</keyword>
<feature type="compositionally biased region" description="Polar residues" evidence="1">
    <location>
        <begin position="789"/>
        <end position="798"/>
    </location>
</feature>
<dbReference type="InParanoid" id="W3XK01"/>
<sequence length="1497" mass="168414">MADHYHKPEVENEEESQADAAFGGETYTEIPGTEERMPTKGEAREHSTAQESDPQGPTQKKMIVLKDAVGRKLNFPFALAKTWRGMEELIHQAMLHIGVIGDHVKAGHFDLLGPDGNVVLPSVWEHSVEPGWFVTMRMWKDAEDAKKKGEEDVKLGKDKAPIRFKDAVGRKFNFPFHLCQTWPGMEELIKQAFLHVDVIGPHVQAGHYDLLGPDQEIILPQVWDKVIEPDWAITMIMWPMERPPPAGLQNGVPRHPGLRPGGMQGPAFRPPGLRPMAGGPPPPPPGMGYPGPPPPNPGIINVAPIREKHKKSKTNSGGLGAFLFGKPAKKSSSKKKPSFPESSSSSSESDEKIVDLPLKRRPTRPPGGVPPLPSALWSANAARRTTQQTANHSPPASVKSKSSRRSRSTKSSKNPDLSDATSDSDDMYSVQQKVRQKAKEKDLIVICRHTNRFGTFRQQTFPTMATVPFSRLDIDSARVYWQGPSTTTRATLELVRSTKAPTPPTTTEARLDQDTLTQLKWIHAVRPSLSLKELETKFALMRQLGGLCNTDARESSFESVCFVSVPTLHSSSLGSSKVASNGDFCREQKLHEALDQLSSDTGLDSSWPLRIGSEKIATHTLWVRQSWIMVTNAGVLTYTSLQQDALRGTSISIQEDVLRGDDGEQMIQVMDEIRRLFYLPAKKCKSFYELEIAVREELIRAGDFDLDRAELQFELSDGQTLTAAKWAKLVKLGEIPSLKVLQPLVEFSDSEQSTVGSRRREGSDSSDSEGLGDIYSISSGKPSEKSSGVKRSQGSVSSTTQVDEQGFILLSSEPTLNTLYLDLPDLNKKVPPFLSWLSEAKSGQERNANKGFREGIIRTELKLVRIEDEPFTDSLMEDLYRALGDTDIYHETAEMNFDDFELHRKNLFKDKRNPRYEPTSNFSAEELLGMADEYFDASLRVLESFVSAQFRSTLVAKYLSALAMIMKDPTRSLQREENEKGADDPELSDTPGRHDQPAWVISRTRTQEDRIKYRSPVGDEGKCKDCDRGVVYHSVDRATTHLRRSHLVGSVAEARLRYYVVPVASAFSERRQEDQYDLLQQSRNAMAAILRKLVYIQDGVVFDDEFREQRGLPHHFIDSFRWIIVYVCTVPHIFHQISWFYNDDLPQKSSKHLTSFKIRRQLNLLSKVGLEAEAQIRQAERALMSPTTFSTEEAPESFLVSVGPQYLASQIICNLLKMPIHDQKHAADLFEAYANNLSGREMKSSNKSLHILIIEQRSQVLRRPSKRQILKIGALNDDLDLIRKFYEWQKETLDRFDVIINPATYPEIDKTLAEREKLYSMEYDIVRGQDLRLDKDLKRIDKMLVLCTSMIEQIRDMTEIMKDDQSQVIFIFTTVTVVFLPLSFVASYVSMSGGATGLDWSGLQVLFWKVAGPLTAAVIIFCLVVAQRRRLLRALVATQRTRRTLEWISDKSHRASRGWKRLSARLLRARRNRGGSSDGSSETTTVTTSSSGSIIDD</sequence>
<dbReference type="STRING" id="1229662.W3XK01"/>
<dbReference type="Proteomes" id="UP000030651">
    <property type="component" value="Unassembled WGS sequence"/>
</dbReference>
<evidence type="ECO:0000259" key="3">
    <source>
        <dbReference type="Pfam" id="PF22893"/>
    </source>
</evidence>